<name>A0A1C7N5C0_9FUNG</name>
<dbReference type="Proteomes" id="UP000093000">
    <property type="component" value="Unassembled WGS sequence"/>
</dbReference>
<dbReference type="EMBL" id="LUGH01000593">
    <property type="protein sequence ID" value="OBZ83856.1"/>
    <property type="molecule type" value="Genomic_DNA"/>
</dbReference>
<dbReference type="AlphaFoldDB" id="A0A1C7N5C0"/>
<accession>A0A1C7N5C0</accession>
<sequence>MHHSFYDCPLRNSSLLVVHKEHRTILTATDEVFNMLGYGPSDLFGKSIKRLNPQREIKWKLKHATEGLMPFEICVHHDPFETNATHLEYWLIQPITVLTATNTSSFSILRLSSYGTIEQAQLAFDFPQSTRSLIGCPIMSFIHEADVRLFCTNLSQMHNRPFASFHVRWIHDPSKHSYIHFNITVIHVPDKKRQQDGQIWPICIIRPEKRSSLPYCSQFNLLSYLASDLTLCASLFKQWFRQASQTTVFVESIVKALHHALVQGKLYLLEFLVHAVVSISSTIHEWLLDSHHDHEVYVDSLSSHGVYNLHRHRRRTKKKEQRGSKRDSCFIVNVSTETCLWPVPIFRHTHSHPPYIRK</sequence>
<evidence type="ECO:0000313" key="2">
    <source>
        <dbReference type="Proteomes" id="UP000093000"/>
    </source>
</evidence>
<proteinExistence type="predicted"/>
<keyword evidence="2" id="KW-1185">Reference proteome</keyword>
<reference evidence="1 2" key="1">
    <citation type="submission" date="2016-03" db="EMBL/GenBank/DDBJ databases">
        <title>Choanephora cucurbitarum.</title>
        <authorList>
            <person name="Min B."/>
            <person name="Park H."/>
            <person name="Park J.-H."/>
            <person name="Shin H.-D."/>
            <person name="Choi I.-G."/>
        </authorList>
    </citation>
    <scope>NUCLEOTIDE SEQUENCE [LARGE SCALE GENOMIC DNA]</scope>
    <source>
        <strain evidence="1 2">KUS-F28377</strain>
    </source>
</reference>
<dbReference type="OrthoDB" id="2338553at2759"/>
<organism evidence="1 2">
    <name type="scientific">Choanephora cucurbitarum</name>
    <dbReference type="NCBI Taxonomy" id="101091"/>
    <lineage>
        <taxon>Eukaryota</taxon>
        <taxon>Fungi</taxon>
        <taxon>Fungi incertae sedis</taxon>
        <taxon>Mucoromycota</taxon>
        <taxon>Mucoromycotina</taxon>
        <taxon>Mucoromycetes</taxon>
        <taxon>Mucorales</taxon>
        <taxon>Mucorineae</taxon>
        <taxon>Choanephoraceae</taxon>
        <taxon>Choanephoroideae</taxon>
        <taxon>Choanephora</taxon>
    </lineage>
</organism>
<evidence type="ECO:0008006" key="3">
    <source>
        <dbReference type="Google" id="ProtNLM"/>
    </source>
</evidence>
<comment type="caution">
    <text evidence="1">The sequence shown here is derived from an EMBL/GenBank/DDBJ whole genome shotgun (WGS) entry which is preliminary data.</text>
</comment>
<protein>
    <recommendedName>
        <fullName evidence="3">PAS domain-containing protein</fullName>
    </recommendedName>
</protein>
<dbReference type="InParanoid" id="A0A1C7N5C0"/>
<evidence type="ECO:0000313" key="1">
    <source>
        <dbReference type="EMBL" id="OBZ83856.1"/>
    </source>
</evidence>
<gene>
    <name evidence="1" type="ORF">A0J61_08091</name>
</gene>